<dbReference type="InterPro" id="IPR019734">
    <property type="entry name" value="TPR_rpt"/>
</dbReference>
<organism evidence="1 2">
    <name type="scientific">Rhizobium grahamii CCGE 502</name>
    <dbReference type="NCBI Taxonomy" id="990285"/>
    <lineage>
        <taxon>Bacteria</taxon>
        <taxon>Pseudomonadati</taxon>
        <taxon>Pseudomonadota</taxon>
        <taxon>Alphaproteobacteria</taxon>
        <taxon>Hyphomicrobiales</taxon>
        <taxon>Rhizobiaceae</taxon>
        <taxon>Rhizobium/Agrobacterium group</taxon>
        <taxon>Rhizobium</taxon>
    </lineage>
</organism>
<sequence>MMIDRGRYTSGRIALSNLSTSIDGLERDRVAGATFGNLQVLSKLLFLRGDLLGRIADHDRAESVADEAVGLAPRSPAAIYLRARIAERFHRFSEAKALLDQALASGHAKLEIDAGRAALFQAVGRYDEALVLRERIAEHDPRIDTLGSLATLLEEMDQWGAAERYYAAALDVDDGVSPLPCGQLLFQRGVLALRRGELDRADAFFAELEAVVPAHVPGRGHRAEVALARGQLDVAEALVEPLLEISDDPEYRAVYAEILAARGRRTATQIDLVAESYERLLARWPEAYADHAATFFIGIGNRPKRGLELALINFKLRDTPRSRRLHARARRAAEQAECFVGPRQ</sequence>
<dbReference type="AlphaFoldDB" id="S3HCD4"/>
<dbReference type="eggNOG" id="COG0457">
    <property type="taxonomic scope" value="Bacteria"/>
</dbReference>
<reference evidence="1 2" key="1">
    <citation type="journal article" date="2012" name="J. Bacteriol.">
        <title>Genome sequence of Rhizobium grahamii CCGE502, a broad-host-range symbiont with low nodulation competitiveness in Phaseolus vulgaris.</title>
        <authorList>
            <person name="Althabegoiti M.J."/>
            <person name="Lozano L."/>
            <person name="Torres-Tejerizo G."/>
            <person name="Ormeno-Orrillo E."/>
            <person name="Rogel M.A."/>
            <person name="Gonzalez V."/>
            <person name="Martinez-Romero E."/>
        </authorList>
    </citation>
    <scope>NUCLEOTIDE SEQUENCE [LARGE SCALE GENOMIC DNA]</scope>
    <source>
        <strain evidence="1 2">CCGE 502</strain>
    </source>
</reference>
<evidence type="ECO:0008006" key="3">
    <source>
        <dbReference type="Google" id="ProtNLM"/>
    </source>
</evidence>
<comment type="caution">
    <text evidence="1">The sequence shown here is derived from an EMBL/GenBank/DDBJ whole genome shotgun (WGS) entry which is preliminary data.</text>
</comment>
<dbReference type="STRING" id="990285.RGCCGE502_21005"/>
<dbReference type="EMBL" id="AEYE02000025">
    <property type="protein sequence ID" value="EPE96387.1"/>
    <property type="molecule type" value="Genomic_DNA"/>
</dbReference>
<protein>
    <recommendedName>
        <fullName evidence="3">Tetratricopeptide repeat protein</fullName>
    </recommendedName>
</protein>
<gene>
    <name evidence="1" type="ORF">RGCCGE502_21005</name>
</gene>
<dbReference type="RefSeq" id="WP_016556159.1">
    <property type="nucleotide sequence ID" value="NZ_AEYE02000025.1"/>
</dbReference>
<dbReference type="HOGENOM" id="CLU_764875_0_0_5"/>
<evidence type="ECO:0000313" key="2">
    <source>
        <dbReference type="Proteomes" id="UP000014411"/>
    </source>
</evidence>
<proteinExistence type="predicted"/>
<name>S3HCD4_9HYPH</name>
<keyword evidence="2" id="KW-1185">Reference proteome</keyword>
<dbReference type="Gene3D" id="1.25.40.10">
    <property type="entry name" value="Tetratricopeptide repeat domain"/>
    <property type="match status" value="1"/>
</dbReference>
<dbReference type="SUPFAM" id="SSF48452">
    <property type="entry name" value="TPR-like"/>
    <property type="match status" value="2"/>
</dbReference>
<accession>S3HCD4</accession>
<evidence type="ECO:0000313" key="1">
    <source>
        <dbReference type="EMBL" id="EPE96387.1"/>
    </source>
</evidence>
<dbReference type="InterPro" id="IPR011990">
    <property type="entry name" value="TPR-like_helical_dom_sf"/>
</dbReference>
<dbReference type="SMART" id="SM00028">
    <property type="entry name" value="TPR"/>
    <property type="match status" value="4"/>
</dbReference>
<dbReference type="Proteomes" id="UP000014411">
    <property type="component" value="Unassembled WGS sequence"/>
</dbReference>